<organism evidence="3">
    <name type="scientific">Oikopleura dioica</name>
    <name type="common">Tunicate</name>
    <dbReference type="NCBI Taxonomy" id="34765"/>
    <lineage>
        <taxon>Eukaryota</taxon>
        <taxon>Metazoa</taxon>
        <taxon>Chordata</taxon>
        <taxon>Tunicata</taxon>
        <taxon>Appendicularia</taxon>
        <taxon>Copelata</taxon>
        <taxon>Oikopleuridae</taxon>
        <taxon>Oikopleura</taxon>
    </lineage>
</organism>
<evidence type="ECO:0000259" key="2">
    <source>
        <dbReference type="PROSITE" id="PS50240"/>
    </source>
</evidence>
<accession>E4XQ34</accession>
<dbReference type="GO" id="GO:0004252">
    <property type="term" value="F:serine-type endopeptidase activity"/>
    <property type="evidence" value="ECO:0007669"/>
    <property type="project" value="InterPro"/>
</dbReference>
<evidence type="ECO:0000313" key="3">
    <source>
        <dbReference type="EMBL" id="CBY11920.1"/>
    </source>
</evidence>
<proteinExistence type="predicted"/>
<dbReference type="InterPro" id="IPR043504">
    <property type="entry name" value="Peptidase_S1_PA_chymotrypsin"/>
</dbReference>
<gene>
    <name evidence="3" type="ORF">GSOID_T00017326001</name>
</gene>
<sequence>MKTCVENYTKYIQPVCLPESLNEFSDDICGVVSGWGKSDPNQSPLEAPKILQISSIAHISEKQCKEEFDKKGTRIDHKFQSGILFCAGTPSTSKITRDTCSGDSGGPFVSYGYREEDEFTEINEDYVRNDRAVLLGITSSGAEILIRGQKFPSKRPIFFYSFVPKFENHGRASRSGEQIAHEAILTLAGEVVN</sequence>
<protein>
    <recommendedName>
        <fullName evidence="2">Peptidase S1 domain-containing protein</fullName>
    </recommendedName>
</protein>
<dbReference type="EMBL" id="FN653099">
    <property type="protein sequence ID" value="CBY11920.1"/>
    <property type="molecule type" value="Genomic_DNA"/>
</dbReference>
<name>E4XQ34_OIKDI</name>
<keyword evidence="4" id="KW-1185">Reference proteome</keyword>
<dbReference type="AlphaFoldDB" id="E4XQ34"/>
<dbReference type="PROSITE" id="PS00135">
    <property type="entry name" value="TRYPSIN_SER"/>
    <property type="match status" value="1"/>
</dbReference>
<dbReference type="OrthoDB" id="9981647at2759"/>
<dbReference type="Gene3D" id="2.40.10.10">
    <property type="entry name" value="Trypsin-like serine proteases"/>
    <property type="match status" value="1"/>
</dbReference>
<dbReference type="PROSITE" id="PS50240">
    <property type="entry name" value="TRYPSIN_DOM"/>
    <property type="match status" value="1"/>
</dbReference>
<dbReference type="InParanoid" id="E4XQ34"/>
<dbReference type="InterPro" id="IPR009003">
    <property type="entry name" value="Peptidase_S1_PA"/>
</dbReference>
<dbReference type="PANTHER" id="PTHR24253">
    <property type="entry name" value="TRANSMEMBRANE PROTEASE SERINE"/>
    <property type="match status" value="1"/>
</dbReference>
<dbReference type="GO" id="GO:0006508">
    <property type="term" value="P:proteolysis"/>
    <property type="evidence" value="ECO:0007669"/>
    <property type="project" value="InterPro"/>
</dbReference>
<keyword evidence="1" id="KW-1015">Disulfide bond</keyword>
<feature type="domain" description="Peptidase S1" evidence="2">
    <location>
        <begin position="1"/>
        <end position="166"/>
    </location>
</feature>
<evidence type="ECO:0000313" key="4">
    <source>
        <dbReference type="Proteomes" id="UP000001307"/>
    </source>
</evidence>
<dbReference type="Proteomes" id="UP000001307">
    <property type="component" value="Unassembled WGS sequence"/>
</dbReference>
<dbReference type="PANTHER" id="PTHR24253:SF153">
    <property type="entry name" value="SERINE PROTEASE HEPSIN"/>
    <property type="match status" value="1"/>
</dbReference>
<evidence type="ECO:0000256" key="1">
    <source>
        <dbReference type="ARBA" id="ARBA00023157"/>
    </source>
</evidence>
<dbReference type="SUPFAM" id="SSF50494">
    <property type="entry name" value="Trypsin-like serine proteases"/>
    <property type="match status" value="1"/>
</dbReference>
<dbReference type="InterPro" id="IPR001254">
    <property type="entry name" value="Trypsin_dom"/>
</dbReference>
<reference evidence="3" key="1">
    <citation type="journal article" date="2010" name="Science">
        <title>Plasticity of animal genome architecture unmasked by rapid evolution of a pelagic tunicate.</title>
        <authorList>
            <person name="Denoeud F."/>
            <person name="Henriet S."/>
            <person name="Mungpakdee S."/>
            <person name="Aury J.M."/>
            <person name="Da Silva C."/>
            <person name="Brinkmann H."/>
            <person name="Mikhaleva J."/>
            <person name="Olsen L.C."/>
            <person name="Jubin C."/>
            <person name="Canestro C."/>
            <person name="Bouquet J.M."/>
            <person name="Danks G."/>
            <person name="Poulain J."/>
            <person name="Campsteijn C."/>
            <person name="Adamski M."/>
            <person name="Cross I."/>
            <person name="Yadetie F."/>
            <person name="Muffato M."/>
            <person name="Louis A."/>
            <person name="Butcher S."/>
            <person name="Tsagkogeorga G."/>
            <person name="Konrad A."/>
            <person name="Singh S."/>
            <person name="Jensen M.F."/>
            <person name="Cong E.H."/>
            <person name="Eikeseth-Otteraa H."/>
            <person name="Noel B."/>
            <person name="Anthouard V."/>
            <person name="Porcel B.M."/>
            <person name="Kachouri-Lafond R."/>
            <person name="Nishino A."/>
            <person name="Ugolini M."/>
            <person name="Chourrout P."/>
            <person name="Nishida H."/>
            <person name="Aasland R."/>
            <person name="Huzurbazar S."/>
            <person name="Westhof E."/>
            <person name="Delsuc F."/>
            <person name="Lehrach H."/>
            <person name="Reinhardt R."/>
            <person name="Weissenbach J."/>
            <person name="Roy S.W."/>
            <person name="Artiguenave F."/>
            <person name="Postlethwait J.H."/>
            <person name="Manak J.R."/>
            <person name="Thompson E.M."/>
            <person name="Jaillon O."/>
            <person name="Du Pasquier L."/>
            <person name="Boudinot P."/>
            <person name="Liberles D.A."/>
            <person name="Volff J.N."/>
            <person name="Philippe H."/>
            <person name="Lenhard B."/>
            <person name="Roest Crollius H."/>
            <person name="Wincker P."/>
            <person name="Chourrout D."/>
        </authorList>
    </citation>
    <scope>NUCLEOTIDE SEQUENCE [LARGE SCALE GENOMIC DNA]</scope>
</reference>
<dbReference type="Pfam" id="PF00089">
    <property type="entry name" value="Trypsin"/>
    <property type="match status" value="1"/>
</dbReference>
<dbReference type="InterPro" id="IPR033116">
    <property type="entry name" value="TRYPSIN_SER"/>
</dbReference>